<feature type="compositionally biased region" description="Basic and acidic residues" evidence="7">
    <location>
        <begin position="148"/>
        <end position="158"/>
    </location>
</feature>
<dbReference type="InterPro" id="IPR032808">
    <property type="entry name" value="DoxX"/>
</dbReference>
<evidence type="ECO:0000256" key="8">
    <source>
        <dbReference type="SAM" id="Phobius"/>
    </source>
</evidence>
<evidence type="ECO:0000256" key="4">
    <source>
        <dbReference type="ARBA" id="ARBA00022692"/>
    </source>
</evidence>
<dbReference type="PANTHER" id="PTHR33452:SF4">
    <property type="entry name" value="BLL4328 PROTEIN"/>
    <property type="match status" value="1"/>
</dbReference>
<evidence type="ECO:0000256" key="2">
    <source>
        <dbReference type="ARBA" id="ARBA00006679"/>
    </source>
</evidence>
<evidence type="ECO:0000256" key="5">
    <source>
        <dbReference type="ARBA" id="ARBA00022989"/>
    </source>
</evidence>
<reference evidence="9 10" key="1">
    <citation type="submission" date="2016-10" db="EMBL/GenBank/DDBJ databases">
        <authorList>
            <person name="de Groot N.N."/>
        </authorList>
    </citation>
    <scope>NUCLEOTIDE SEQUENCE [LARGE SCALE GENOMIC DNA]</scope>
    <source>
        <strain evidence="9 10">CGMCC 4.3510</strain>
    </source>
</reference>
<feature type="transmembrane region" description="Helical" evidence="8">
    <location>
        <begin position="27"/>
        <end position="48"/>
    </location>
</feature>
<evidence type="ECO:0000256" key="1">
    <source>
        <dbReference type="ARBA" id="ARBA00004651"/>
    </source>
</evidence>
<accession>A0A1I2IW75</accession>
<keyword evidence="3" id="KW-1003">Cell membrane</keyword>
<evidence type="ECO:0000256" key="6">
    <source>
        <dbReference type="ARBA" id="ARBA00023136"/>
    </source>
</evidence>
<dbReference type="EMBL" id="FONG01000015">
    <property type="protein sequence ID" value="SFF46655.1"/>
    <property type="molecule type" value="Genomic_DNA"/>
</dbReference>
<evidence type="ECO:0000313" key="9">
    <source>
        <dbReference type="EMBL" id="SFF46655.1"/>
    </source>
</evidence>
<keyword evidence="5 8" id="KW-1133">Transmembrane helix</keyword>
<gene>
    <name evidence="9" type="ORF">SAMN05216251_11552</name>
</gene>
<dbReference type="STRING" id="380248.SAMN05216251_11552"/>
<evidence type="ECO:0000256" key="3">
    <source>
        <dbReference type="ARBA" id="ARBA00022475"/>
    </source>
</evidence>
<keyword evidence="10" id="KW-1185">Reference proteome</keyword>
<evidence type="ECO:0000313" key="10">
    <source>
        <dbReference type="Proteomes" id="UP000199323"/>
    </source>
</evidence>
<feature type="transmembrane region" description="Helical" evidence="8">
    <location>
        <begin position="60"/>
        <end position="79"/>
    </location>
</feature>
<comment type="similarity">
    <text evidence="2">Belongs to the DoxX family.</text>
</comment>
<organism evidence="9 10">
    <name type="scientific">Actinacidiphila alni</name>
    <dbReference type="NCBI Taxonomy" id="380248"/>
    <lineage>
        <taxon>Bacteria</taxon>
        <taxon>Bacillati</taxon>
        <taxon>Actinomycetota</taxon>
        <taxon>Actinomycetes</taxon>
        <taxon>Kitasatosporales</taxon>
        <taxon>Streptomycetaceae</taxon>
        <taxon>Actinacidiphila</taxon>
    </lineage>
</organism>
<dbReference type="AlphaFoldDB" id="A0A1I2IW75"/>
<dbReference type="Pfam" id="PF07681">
    <property type="entry name" value="DoxX"/>
    <property type="match status" value="1"/>
</dbReference>
<dbReference type="GO" id="GO:0005886">
    <property type="term" value="C:plasma membrane"/>
    <property type="evidence" value="ECO:0007669"/>
    <property type="project" value="UniProtKB-SubCell"/>
</dbReference>
<protein>
    <submittedName>
        <fullName evidence="9">Putative oxidoreductase</fullName>
    </submittedName>
</protein>
<proteinExistence type="inferred from homology"/>
<keyword evidence="6 8" id="KW-0472">Membrane</keyword>
<sequence>MTVRGHGTRGATVSDRLDRGRPYALGAFRAVVGLLFTCHGVASLFGVLDTAELPAGRWPGWYAALIQLACGALVLLGLATRPAALLGSGSMAFAYFDVHQHRALLPIENGGEAAVFFCWTLLLIVFCGPGAPALDRLLADRRAAARAAREEREARESQESPEGGDGRLAMPA</sequence>
<evidence type="ECO:0000256" key="7">
    <source>
        <dbReference type="SAM" id="MobiDB-lite"/>
    </source>
</evidence>
<dbReference type="Proteomes" id="UP000199323">
    <property type="component" value="Unassembled WGS sequence"/>
</dbReference>
<dbReference type="PANTHER" id="PTHR33452">
    <property type="entry name" value="OXIDOREDUCTASE CATD-RELATED"/>
    <property type="match status" value="1"/>
</dbReference>
<name>A0A1I2IW75_9ACTN</name>
<dbReference type="InterPro" id="IPR051907">
    <property type="entry name" value="DoxX-like_oxidoreductase"/>
</dbReference>
<feature type="region of interest" description="Disordered" evidence="7">
    <location>
        <begin position="148"/>
        <end position="172"/>
    </location>
</feature>
<keyword evidence="4 8" id="KW-0812">Transmembrane</keyword>
<comment type="subcellular location">
    <subcellularLocation>
        <location evidence="1">Cell membrane</location>
        <topology evidence="1">Multi-pass membrane protein</topology>
    </subcellularLocation>
</comment>